<evidence type="ECO:0008006" key="3">
    <source>
        <dbReference type="Google" id="ProtNLM"/>
    </source>
</evidence>
<dbReference type="EMBL" id="JBBPBM010000009">
    <property type="protein sequence ID" value="KAK8568903.1"/>
    <property type="molecule type" value="Genomic_DNA"/>
</dbReference>
<evidence type="ECO:0000313" key="2">
    <source>
        <dbReference type="Proteomes" id="UP001472677"/>
    </source>
</evidence>
<proteinExistence type="predicted"/>
<protein>
    <recommendedName>
        <fullName evidence="3">MULE transposase domain-containing protein</fullName>
    </recommendedName>
</protein>
<organism evidence="1 2">
    <name type="scientific">Hibiscus sabdariffa</name>
    <name type="common">roselle</name>
    <dbReference type="NCBI Taxonomy" id="183260"/>
    <lineage>
        <taxon>Eukaryota</taxon>
        <taxon>Viridiplantae</taxon>
        <taxon>Streptophyta</taxon>
        <taxon>Embryophyta</taxon>
        <taxon>Tracheophyta</taxon>
        <taxon>Spermatophyta</taxon>
        <taxon>Magnoliopsida</taxon>
        <taxon>eudicotyledons</taxon>
        <taxon>Gunneridae</taxon>
        <taxon>Pentapetalae</taxon>
        <taxon>rosids</taxon>
        <taxon>malvids</taxon>
        <taxon>Malvales</taxon>
        <taxon>Malvaceae</taxon>
        <taxon>Malvoideae</taxon>
        <taxon>Hibiscus</taxon>
    </lineage>
</organism>
<name>A0ABR2F1U9_9ROSI</name>
<accession>A0ABR2F1U9</accession>
<comment type="caution">
    <text evidence="1">The sequence shown here is derived from an EMBL/GenBank/DDBJ whole genome shotgun (WGS) entry which is preliminary data.</text>
</comment>
<dbReference type="PANTHER" id="PTHR31973:SF195">
    <property type="entry name" value="MUDR FAMILY TRANSPOSASE"/>
    <property type="match status" value="1"/>
</dbReference>
<keyword evidence="2" id="KW-1185">Reference proteome</keyword>
<dbReference type="PANTHER" id="PTHR31973">
    <property type="entry name" value="POLYPROTEIN, PUTATIVE-RELATED"/>
    <property type="match status" value="1"/>
</dbReference>
<reference evidence="1 2" key="1">
    <citation type="journal article" date="2024" name="G3 (Bethesda)">
        <title>Genome assembly of Hibiscus sabdariffa L. provides insights into metabolisms of medicinal natural products.</title>
        <authorList>
            <person name="Kim T."/>
        </authorList>
    </citation>
    <scope>NUCLEOTIDE SEQUENCE [LARGE SCALE GENOMIC DNA]</scope>
    <source>
        <strain evidence="1">TK-2024</strain>
        <tissue evidence="1">Old leaves</tissue>
    </source>
</reference>
<evidence type="ECO:0000313" key="1">
    <source>
        <dbReference type="EMBL" id="KAK8568903.1"/>
    </source>
</evidence>
<gene>
    <name evidence="1" type="ORF">V6N12_007438</name>
</gene>
<sequence length="148" mass="16870">MKLVEANPRVPVSSIQATIAQQFEYQIQYKKGWRARDKALRSAYSDYDKSYNELPTLLMAITQFIPGTIVRYETNDALNRQGQLMQGLMEHGFTGHSHILLVAVAQDGESNVIPIAFAIVEGETANAWNFFLTNLREHVARRRGMHYL</sequence>
<dbReference type="Proteomes" id="UP001472677">
    <property type="component" value="Unassembled WGS sequence"/>
</dbReference>